<dbReference type="PANTHER" id="PTHR15723:SF0">
    <property type="entry name" value="CARBOHYDRATE SULFOTRANSFERASE 15"/>
    <property type="match status" value="1"/>
</dbReference>
<dbReference type="InterPro" id="IPR052654">
    <property type="entry name" value="CS_Sulfotransferase"/>
</dbReference>
<dbReference type="GO" id="GO:0019319">
    <property type="term" value="P:hexose biosynthetic process"/>
    <property type="evidence" value="ECO:0007669"/>
    <property type="project" value="TreeGrafter"/>
</dbReference>
<comment type="caution">
    <text evidence="1">The sequence shown here is derived from an EMBL/GenBank/DDBJ whole genome shotgun (WGS) entry which is preliminary data.</text>
</comment>
<dbReference type="Proteomes" id="UP000593571">
    <property type="component" value="Unassembled WGS sequence"/>
</dbReference>
<dbReference type="Gene3D" id="3.40.50.300">
    <property type="entry name" value="P-loop containing nucleotide triphosphate hydrolases"/>
    <property type="match status" value="1"/>
</dbReference>
<dbReference type="PANTHER" id="PTHR15723">
    <property type="entry name" value="CARBOHYDRATE SULFOTRANSFERASE 15"/>
    <property type="match status" value="1"/>
</dbReference>
<dbReference type="AlphaFoldDB" id="A0A7J8G6Q8"/>
<keyword evidence="2" id="KW-1185">Reference proteome</keyword>
<gene>
    <name evidence="1" type="ORF">HJG63_002871</name>
</gene>
<dbReference type="SUPFAM" id="SSF52540">
    <property type="entry name" value="P-loop containing nucleoside triphosphate hydrolases"/>
    <property type="match status" value="1"/>
</dbReference>
<dbReference type="InterPro" id="IPR027417">
    <property type="entry name" value="P-loop_NTPase"/>
</dbReference>
<dbReference type="GO" id="GO:0050659">
    <property type="term" value="F:N-acetylgalactosamine 4-sulfate 6-O-sulfotransferase activity"/>
    <property type="evidence" value="ECO:0007669"/>
    <property type="project" value="TreeGrafter"/>
</dbReference>
<keyword evidence="1" id="KW-0808">Transferase</keyword>
<evidence type="ECO:0000313" key="2">
    <source>
        <dbReference type="Proteomes" id="UP000593571"/>
    </source>
</evidence>
<name>A0A7J8G6Q8_ROUAE</name>
<dbReference type="EMBL" id="JACASE010000006">
    <property type="protein sequence ID" value="KAF6455375.1"/>
    <property type="molecule type" value="Genomic_DNA"/>
</dbReference>
<reference evidence="1 2" key="1">
    <citation type="journal article" date="2020" name="Nature">
        <title>Six reference-quality genomes reveal evolution of bat adaptations.</title>
        <authorList>
            <person name="Jebb D."/>
            <person name="Huang Z."/>
            <person name="Pippel M."/>
            <person name="Hughes G.M."/>
            <person name="Lavrichenko K."/>
            <person name="Devanna P."/>
            <person name="Winkler S."/>
            <person name="Jermiin L.S."/>
            <person name="Skirmuntt E.C."/>
            <person name="Katzourakis A."/>
            <person name="Burkitt-Gray L."/>
            <person name="Ray D.A."/>
            <person name="Sullivan K.A.M."/>
            <person name="Roscito J.G."/>
            <person name="Kirilenko B.M."/>
            <person name="Davalos L.M."/>
            <person name="Corthals A.P."/>
            <person name="Power M.L."/>
            <person name="Jones G."/>
            <person name="Ransome R.D."/>
            <person name="Dechmann D.K.N."/>
            <person name="Locatelli A.G."/>
            <person name="Puechmaille S.J."/>
            <person name="Fedrigo O."/>
            <person name="Jarvis E.D."/>
            <person name="Hiller M."/>
            <person name="Vernes S.C."/>
            <person name="Myers E.W."/>
            <person name="Teeling E.C."/>
        </authorList>
    </citation>
    <scope>NUCLEOTIDE SEQUENCE [LARGE SCALE GENOMIC DNA]</scope>
    <source>
        <strain evidence="1">MRouAeg1</strain>
        <tissue evidence="1">Muscle</tissue>
    </source>
</reference>
<proteinExistence type="predicted"/>
<organism evidence="1 2">
    <name type="scientific">Rousettus aegyptiacus</name>
    <name type="common">Egyptian fruit bat</name>
    <name type="synonym">Pteropus aegyptiacus</name>
    <dbReference type="NCBI Taxonomy" id="9407"/>
    <lineage>
        <taxon>Eukaryota</taxon>
        <taxon>Metazoa</taxon>
        <taxon>Chordata</taxon>
        <taxon>Craniata</taxon>
        <taxon>Vertebrata</taxon>
        <taxon>Euteleostomi</taxon>
        <taxon>Mammalia</taxon>
        <taxon>Eutheria</taxon>
        <taxon>Laurasiatheria</taxon>
        <taxon>Chiroptera</taxon>
        <taxon>Yinpterochiroptera</taxon>
        <taxon>Pteropodoidea</taxon>
        <taxon>Pteropodidae</taxon>
        <taxon>Rousettinae</taxon>
        <taxon>Rousettus</taxon>
    </lineage>
</organism>
<accession>A0A7J8G6Q8</accession>
<protein>
    <submittedName>
        <fullName evidence="1">Carbohydrate sulfotransferase 15</fullName>
    </submittedName>
</protein>
<sequence>MKRNKTRGRGRQCRPGTCLVRDAVIRPLPRRSVTPAGDRVRLQVGLYAVYLLDWLTVFSKEQFLVLRLEDHASNVSYTMHRVFQFLSLGPLSEKQMALMTKSPASNARRPEDRNLGPMWPVTQRILQDFYRPFNAKLAQVLADKAFAWRKT</sequence>
<evidence type="ECO:0000313" key="1">
    <source>
        <dbReference type="EMBL" id="KAF6455375.1"/>
    </source>
</evidence>